<dbReference type="InterPro" id="IPR032675">
    <property type="entry name" value="LRR_dom_sf"/>
</dbReference>
<dbReference type="SMART" id="SM00368">
    <property type="entry name" value="LRR_RI"/>
    <property type="match status" value="18"/>
</dbReference>
<dbReference type="PANTHER" id="PTHR24114">
    <property type="entry name" value="LEUCINE RICH REPEAT FAMILY PROTEIN"/>
    <property type="match status" value="1"/>
</dbReference>
<sequence>MSTFDDLLGVLSRKGTNTVHWCSEQLGDDQLEILIAAMEISSIPVEHIDLSRNEITSEGAKLLARFLQKSPQVKELGLANNKISDVGAEAFIKVFDALDYPNFLDLEGNPCSKAYVHNLALLAQGKTFTEDIRRGLRTREADELNISGMNYNKLDPRLVNFYVQNVDGLERLILSGCSLGDAGAGAIGALISQSTLTHLDFSDNGISDVGLAQFIESSHLQSHPTISSLSFAKNIRIGNYAAQTLPKTLFEKNGKITFFDLNETSVTSKVRSIINHECELNKQPHSLKQAVVGIRTNNPSCTVVNLQWEEGLEKAAYFISPVLRYSTNLLELNLGNCGFGDKGLGLLAEALRLNFHIRVIAFPNNGITSKGAITLFQCIVQHASLEEVNLAGNRINDEAALSLLNTLRANDKIKNVNVTNNFIGNDYLNEVEGLLLINQSPKIIRKLVVEIESNEPSLKSISLSGGPDEGYYNDASVRLLCQALVLNTTVTSLNLSKNVIADTGAASIAEMLMSNTCITHLNLSDNSISNRGAQRLCAALRTNNALQDLDLSNNAIYDEGVEGFPEMLKYNDRLIRVVLDKTGVTKDMYTKVVEAADLNKEPKCLKDAVYRLQGGDESLRKVDLRRENCPRPLDDASIETLCVHLRGRSFVESLLLQGNKIGTKGCQSLAALLAEEGCGILSLDLSFNPVNDESLQELSKALLSPHIKLDTLKLVGTEVTSAGVNALIEILKTNTSLQQVFTPESVSADVFCAMNRELMVNVQPKSLKPLLARIEANEDIPEVIFKDPEVPFTDSACQLLSASLVKNTHIVSLDLSHNKLTCESMPFLLEALSRSPSIIHVNLSDNRVGVKGGKDLVLFLQEHHHVLTLNLEGNEIPEETVNAINELLSLNAGSIKLKKILLRFRGGKFRDEMINLNGQDETYKLNDNDVRLLCDVLADSPTLRAVDLGLNQITDLGCEMIADLLRRNRKIEALYLDYNPIGEAGGEALYNALKVNHQLHTLFLEGSNVPEEIWEELLGLLHVNETPLKERINMRGLPLDNVDDHTQFKSTDYAAAQEEKVGRDALCLYEDGNKPLLLKS</sequence>
<keyword evidence="1" id="KW-0966">Cell projection</keyword>
<accession>A0A422NDJ6</accession>
<dbReference type="AlphaFoldDB" id="A0A422NDJ6"/>
<evidence type="ECO:0000313" key="2">
    <source>
        <dbReference type="Proteomes" id="UP000284403"/>
    </source>
</evidence>
<proteinExistence type="predicted"/>
<dbReference type="InterPro" id="IPR001611">
    <property type="entry name" value="Leu-rich_rpt"/>
</dbReference>
<comment type="caution">
    <text evidence="1">The sequence shown here is derived from an EMBL/GenBank/DDBJ whole genome shotgun (WGS) entry which is preliminary data.</text>
</comment>
<evidence type="ECO:0000313" key="1">
    <source>
        <dbReference type="EMBL" id="RNF03568.1"/>
    </source>
</evidence>
<organism evidence="1 2">
    <name type="scientific">Trypanosoma conorhini</name>
    <dbReference type="NCBI Taxonomy" id="83891"/>
    <lineage>
        <taxon>Eukaryota</taxon>
        <taxon>Discoba</taxon>
        <taxon>Euglenozoa</taxon>
        <taxon>Kinetoplastea</taxon>
        <taxon>Metakinetoplastina</taxon>
        <taxon>Trypanosomatida</taxon>
        <taxon>Trypanosomatidae</taxon>
        <taxon>Trypanosoma</taxon>
    </lineage>
</organism>
<dbReference type="InterPro" id="IPR052394">
    <property type="entry name" value="LRR-containing"/>
</dbReference>
<dbReference type="Gene3D" id="3.80.10.10">
    <property type="entry name" value="Ribonuclease Inhibitor"/>
    <property type="match status" value="7"/>
</dbReference>
<keyword evidence="2" id="KW-1185">Reference proteome</keyword>
<dbReference type="OrthoDB" id="120976at2759"/>
<dbReference type="SUPFAM" id="SSF52047">
    <property type="entry name" value="RNI-like"/>
    <property type="match status" value="3"/>
</dbReference>
<keyword evidence="1" id="KW-0969">Cilium</keyword>
<protein>
    <submittedName>
        <fullName evidence="1">Putative paraflagellar rod component</fullName>
    </submittedName>
</protein>
<dbReference type="RefSeq" id="XP_029224872.1">
    <property type="nucleotide sequence ID" value="XM_029375006.1"/>
</dbReference>
<name>A0A422NDJ6_9TRYP</name>
<dbReference type="PANTHER" id="PTHR24114:SF2">
    <property type="entry name" value="F-BOX DOMAIN-CONTAINING PROTEIN-RELATED"/>
    <property type="match status" value="1"/>
</dbReference>
<dbReference type="Pfam" id="PF13516">
    <property type="entry name" value="LRR_6"/>
    <property type="match status" value="14"/>
</dbReference>
<keyword evidence="1" id="KW-0282">Flagellum</keyword>
<dbReference type="EMBL" id="MKKU01000715">
    <property type="protein sequence ID" value="RNF03568.1"/>
    <property type="molecule type" value="Genomic_DNA"/>
</dbReference>
<reference evidence="1 2" key="1">
    <citation type="journal article" date="2018" name="BMC Genomics">
        <title>Genomic comparison of Trypanosoma conorhini and Trypanosoma rangeli to Trypanosoma cruzi strains of high and low virulence.</title>
        <authorList>
            <person name="Bradwell K.R."/>
            <person name="Koparde V.N."/>
            <person name="Matveyev A.V."/>
            <person name="Serrano M.G."/>
            <person name="Alves J.M."/>
            <person name="Parikh H."/>
            <person name="Huang B."/>
            <person name="Lee V."/>
            <person name="Espinosa-Alvarez O."/>
            <person name="Ortiz P.A."/>
            <person name="Costa-Martins A.G."/>
            <person name="Teixeira M.M."/>
            <person name="Buck G.A."/>
        </authorList>
    </citation>
    <scope>NUCLEOTIDE SEQUENCE [LARGE SCALE GENOMIC DNA]</scope>
    <source>
        <strain evidence="1 2">025E</strain>
    </source>
</reference>
<gene>
    <name evidence="1" type="ORF">Tco025E_08151</name>
</gene>
<dbReference type="Proteomes" id="UP000284403">
    <property type="component" value="Unassembled WGS sequence"/>
</dbReference>
<dbReference type="GeneID" id="40321762"/>